<feature type="transmembrane region" description="Helical" evidence="1">
    <location>
        <begin position="269"/>
        <end position="290"/>
    </location>
</feature>
<protein>
    <recommendedName>
        <fullName evidence="4">PDZ domain-containing protein</fullName>
    </recommendedName>
</protein>
<dbReference type="SUPFAM" id="SSF50156">
    <property type="entry name" value="PDZ domain-like"/>
    <property type="match status" value="1"/>
</dbReference>
<feature type="transmembrane region" description="Helical" evidence="1">
    <location>
        <begin position="235"/>
        <end position="257"/>
    </location>
</feature>
<accession>A0A4Y8PPR3</accession>
<evidence type="ECO:0000313" key="3">
    <source>
        <dbReference type="Proteomes" id="UP000298246"/>
    </source>
</evidence>
<gene>
    <name evidence="2" type="ORF">B5M42_24510</name>
</gene>
<feature type="transmembrane region" description="Helical" evidence="1">
    <location>
        <begin position="302"/>
        <end position="320"/>
    </location>
</feature>
<comment type="caution">
    <text evidence="2">The sequence shown here is derived from an EMBL/GenBank/DDBJ whole genome shotgun (WGS) entry which is preliminary data.</text>
</comment>
<feature type="transmembrane region" description="Helical" evidence="1">
    <location>
        <begin position="7"/>
        <end position="26"/>
    </location>
</feature>
<sequence length="532" mass="61739">MKSKRLLWILLPILLTCQLWFTYISFHYPFMGIYVAKKADHWEVKNFEANVPYLQMGLQIGDVILKIDDHDPERFFTVKNFAQIEQANKLLISRNHHTYEITTDGATIKFSIFAYSLLGELLCLCIAIMLYLDHSGSRSARFLSFIFFIGGLAFMSLEASPRGDVLAKILITSIVMSLPFLFLHFLIVFFNEKGEQNFPYKFLYTCYGLIGLVSLPSIAYFTSLPAYTYFYYYEVITRVSFLSGSLMVVGFLIYIYMKFRKTQSYFSGIVRTVWTSFMISFMPLALFSFLPEAIWNKAMITPYITGMCTLFFPLSFFYLLSAQKIYHVQLILRRVLAALVIAVIPSAMMMIFIIPLFQNAFSWQRVIFIFLFTVTLISILLYSLEAIMSGFEAFLFPRKHRLQLTLKKIADDLSHLQSFRELQELILVDIVRTLQVASGAIVFQYEHDIDIMSEGDMEPEQIKQALTDPTPSTKQMYAVYEINRHEEYTSFLILGPKKTNTLFHKEELQWLKVVVSNLATSLENLYLIRKLT</sequence>
<evidence type="ECO:0000313" key="2">
    <source>
        <dbReference type="EMBL" id="TFE82764.1"/>
    </source>
</evidence>
<feature type="transmembrane region" description="Helical" evidence="1">
    <location>
        <begin position="332"/>
        <end position="354"/>
    </location>
</feature>
<proteinExistence type="predicted"/>
<feature type="transmembrane region" description="Helical" evidence="1">
    <location>
        <begin position="202"/>
        <end position="223"/>
    </location>
</feature>
<reference evidence="2 3" key="1">
    <citation type="submission" date="2017-03" db="EMBL/GenBank/DDBJ databases">
        <title>Isolation of Levoglucosan Utilizing Bacteria.</title>
        <authorList>
            <person name="Arya A.S."/>
        </authorList>
    </citation>
    <scope>NUCLEOTIDE SEQUENCE [LARGE SCALE GENOMIC DNA]</scope>
    <source>
        <strain evidence="2 3">MEC069</strain>
    </source>
</reference>
<keyword evidence="1" id="KW-0472">Membrane</keyword>
<feature type="transmembrane region" description="Helical" evidence="1">
    <location>
        <begin position="112"/>
        <end position="132"/>
    </location>
</feature>
<organism evidence="2 3">
    <name type="scientific">Paenibacillus athensensis</name>
    <dbReference type="NCBI Taxonomy" id="1967502"/>
    <lineage>
        <taxon>Bacteria</taxon>
        <taxon>Bacillati</taxon>
        <taxon>Bacillota</taxon>
        <taxon>Bacilli</taxon>
        <taxon>Bacillales</taxon>
        <taxon>Paenibacillaceae</taxon>
        <taxon>Paenibacillus</taxon>
    </lineage>
</organism>
<feature type="transmembrane region" description="Helical" evidence="1">
    <location>
        <begin position="366"/>
        <end position="391"/>
    </location>
</feature>
<name>A0A4Y8PPR3_9BACL</name>
<feature type="transmembrane region" description="Helical" evidence="1">
    <location>
        <begin position="139"/>
        <end position="157"/>
    </location>
</feature>
<keyword evidence="1" id="KW-1133">Transmembrane helix</keyword>
<keyword evidence="3" id="KW-1185">Reference proteome</keyword>
<dbReference type="Proteomes" id="UP000298246">
    <property type="component" value="Unassembled WGS sequence"/>
</dbReference>
<evidence type="ECO:0008006" key="4">
    <source>
        <dbReference type="Google" id="ProtNLM"/>
    </source>
</evidence>
<dbReference type="OrthoDB" id="9781904at2"/>
<dbReference type="EMBL" id="MYFO01000069">
    <property type="protein sequence ID" value="TFE82764.1"/>
    <property type="molecule type" value="Genomic_DNA"/>
</dbReference>
<dbReference type="RefSeq" id="WP_134757727.1">
    <property type="nucleotide sequence ID" value="NZ_MYFO02000018.1"/>
</dbReference>
<feature type="transmembrane region" description="Helical" evidence="1">
    <location>
        <begin position="169"/>
        <end position="190"/>
    </location>
</feature>
<dbReference type="AlphaFoldDB" id="A0A4Y8PPR3"/>
<evidence type="ECO:0000256" key="1">
    <source>
        <dbReference type="SAM" id="Phobius"/>
    </source>
</evidence>
<dbReference type="InterPro" id="IPR036034">
    <property type="entry name" value="PDZ_sf"/>
</dbReference>
<keyword evidence="1" id="KW-0812">Transmembrane</keyword>